<dbReference type="PANTHER" id="PTHR47255:SF8">
    <property type="entry name" value="GATA-TYPE DOMAIN-CONTAINING PROTEIN"/>
    <property type="match status" value="1"/>
</dbReference>
<keyword evidence="3 10" id="KW-0863">Zinc-finger</keyword>
<evidence type="ECO:0000256" key="6">
    <source>
        <dbReference type="ARBA" id="ARBA00023125"/>
    </source>
</evidence>
<proteinExistence type="inferred from homology"/>
<feature type="compositionally biased region" description="Basic residues" evidence="11">
    <location>
        <begin position="263"/>
        <end position="276"/>
    </location>
</feature>
<evidence type="ECO:0000256" key="8">
    <source>
        <dbReference type="ARBA" id="ARBA00023242"/>
    </source>
</evidence>
<organism evidence="13 14">
    <name type="scientific">Cynara cardunculus var. scolymus</name>
    <name type="common">Globe artichoke</name>
    <name type="synonym">Cynara scolymus</name>
    <dbReference type="NCBI Taxonomy" id="59895"/>
    <lineage>
        <taxon>Eukaryota</taxon>
        <taxon>Viridiplantae</taxon>
        <taxon>Streptophyta</taxon>
        <taxon>Embryophyta</taxon>
        <taxon>Tracheophyta</taxon>
        <taxon>Spermatophyta</taxon>
        <taxon>Magnoliopsida</taxon>
        <taxon>eudicotyledons</taxon>
        <taxon>Gunneridae</taxon>
        <taxon>Pentapetalae</taxon>
        <taxon>asterids</taxon>
        <taxon>campanulids</taxon>
        <taxon>Asterales</taxon>
        <taxon>Asteraceae</taxon>
        <taxon>Carduoideae</taxon>
        <taxon>Cardueae</taxon>
        <taxon>Carduinae</taxon>
        <taxon>Cynara</taxon>
    </lineage>
</organism>
<evidence type="ECO:0000256" key="1">
    <source>
        <dbReference type="ARBA" id="ARBA00004123"/>
    </source>
</evidence>
<dbReference type="AlphaFoldDB" id="A0A124SEU8"/>
<keyword evidence="2" id="KW-0479">Metal-binding</keyword>
<feature type="compositionally biased region" description="Low complexity" evidence="11">
    <location>
        <begin position="178"/>
        <end position="193"/>
    </location>
</feature>
<dbReference type="CDD" id="cd00202">
    <property type="entry name" value="ZnF_GATA"/>
    <property type="match status" value="1"/>
</dbReference>
<keyword evidence="8" id="KW-0539">Nucleus</keyword>
<evidence type="ECO:0000256" key="10">
    <source>
        <dbReference type="PROSITE-ProRule" id="PRU00094"/>
    </source>
</evidence>
<dbReference type="InterPro" id="IPR052138">
    <property type="entry name" value="GATA_ZnFinger_Domain"/>
</dbReference>
<gene>
    <name evidence="13" type="ORF">Ccrd_020540</name>
</gene>
<dbReference type="EMBL" id="LEKV01003124">
    <property type="protein sequence ID" value="KVI01231.1"/>
    <property type="molecule type" value="Genomic_DNA"/>
</dbReference>
<dbReference type="PROSITE" id="PS50114">
    <property type="entry name" value="GATA_ZN_FINGER_2"/>
    <property type="match status" value="1"/>
</dbReference>
<evidence type="ECO:0000256" key="7">
    <source>
        <dbReference type="ARBA" id="ARBA00023163"/>
    </source>
</evidence>
<dbReference type="GO" id="GO:0005634">
    <property type="term" value="C:nucleus"/>
    <property type="evidence" value="ECO:0007669"/>
    <property type="project" value="UniProtKB-SubCell"/>
</dbReference>
<keyword evidence="14" id="KW-1185">Reference proteome</keyword>
<dbReference type="PANTHER" id="PTHR47255">
    <property type="entry name" value="GATA TRANSCRIPTION FACTOR 22-RELATED"/>
    <property type="match status" value="1"/>
</dbReference>
<dbReference type="InterPro" id="IPR000679">
    <property type="entry name" value="Znf_GATA"/>
</dbReference>
<evidence type="ECO:0000313" key="14">
    <source>
        <dbReference type="Proteomes" id="UP000243975"/>
    </source>
</evidence>
<feature type="compositionally biased region" description="Low complexity" evidence="11">
    <location>
        <begin position="285"/>
        <end position="294"/>
    </location>
</feature>
<dbReference type="Pfam" id="PF00320">
    <property type="entry name" value="GATA"/>
    <property type="match status" value="1"/>
</dbReference>
<feature type="compositionally biased region" description="Basic and acidic residues" evidence="11">
    <location>
        <begin position="159"/>
        <end position="168"/>
    </location>
</feature>
<feature type="region of interest" description="Disordered" evidence="11">
    <location>
        <begin position="159"/>
        <end position="193"/>
    </location>
</feature>
<evidence type="ECO:0000256" key="5">
    <source>
        <dbReference type="ARBA" id="ARBA00023015"/>
    </source>
</evidence>
<feature type="region of interest" description="Disordered" evidence="11">
    <location>
        <begin position="263"/>
        <end position="295"/>
    </location>
</feature>
<comment type="caution">
    <text evidence="13">The sequence shown here is derived from an EMBL/GenBank/DDBJ whole genome shotgun (WGS) entry which is preliminary data.</text>
</comment>
<dbReference type="GO" id="GO:0006355">
    <property type="term" value="P:regulation of DNA-templated transcription"/>
    <property type="evidence" value="ECO:0007669"/>
    <property type="project" value="InterPro"/>
</dbReference>
<evidence type="ECO:0000256" key="3">
    <source>
        <dbReference type="ARBA" id="ARBA00022771"/>
    </source>
</evidence>
<dbReference type="Proteomes" id="UP000243975">
    <property type="component" value="Unassembled WGS sequence"/>
</dbReference>
<dbReference type="GO" id="GO:0008270">
    <property type="term" value="F:zinc ion binding"/>
    <property type="evidence" value="ECO:0007669"/>
    <property type="project" value="UniProtKB-KW"/>
</dbReference>
<evidence type="ECO:0000256" key="2">
    <source>
        <dbReference type="ARBA" id="ARBA00022723"/>
    </source>
</evidence>
<evidence type="ECO:0000256" key="9">
    <source>
        <dbReference type="ARBA" id="ARBA00024019"/>
    </source>
</evidence>
<dbReference type="GO" id="GO:0000976">
    <property type="term" value="F:transcription cis-regulatory region binding"/>
    <property type="evidence" value="ECO:0007669"/>
    <property type="project" value="UniProtKB-ARBA"/>
</dbReference>
<accession>A0A124SEU8</accession>
<evidence type="ECO:0000313" key="13">
    <source>
        <dbReference type="EMBL" id="KVI01231.1"/>
    </source>
</evidence>
<dbReference type="InterPro" id="IPR013088">
    <property type="entry name" value="Znf_NHR/GATA"/>
</dbReference>
<dbReference type="OMA" id="DSDKWLM"/>
<evidence type="ECO:0000256" key="4">
    <source>
        <dbReference type="ARBA" id="ARBA00022833"/>
    </source>
</evidence>
<dbReference type="STRING" id="59895.A0A124SEU8"/>
<evidence type="ECO:0000256" key="11">
    <source>
        <dbReference type="SAM" id="MobiDB-lite"/>
    </source>
</evidence>
<dbReference type="FunFam" id="3.30.50.10:FF:000055">
    <property type="entry name" value="GATA transcription factor 21"/>
    <property type="match status" value="1"/>
</dbReference>
<keyword evidence="5" id="KW-0805">Transcription regulation</keyword>
<comment type="similarity">
    <text evidence="9">Belongs to the type IV zinc-finger family. Class B subfamily.</text>
</comment>
<dbReference type="Gramene" id="KVI01231">
    <property type="protein sequence ID" value="KVI01231"/>
    <property type="gene ID" value="Ccrd_020540"/>
</dbReference>
<dbReference type="OrthoDB" id="2162994at2759"/>
<keyword evidence="6" id="KW-0238">DNA-binding</keyword>
<keyword evidence="7" id="KW-0804">Transcription</keyword>
<reference evidence="13 14" key="1">
    <citation type="journal article" date="2016" name="Sci. Rep.">
        <title>The genome sequence of the outbreeding globe artichoke constructed de novo incorporating a phase-aware low-pass sequencing strategy of F1 progeny.</title>
        <authorList>
            <person name="Scaglione D."/>
            <person name="Reyes-Chin-Wo S."/>
            <person name="Acquadro A."/>
            <person name="Froenicke L."/>
            <person name="Portis E."/>
            <person name="Beitel C."/>
            <person name="Tirone M."/>
            <person name="Mauro R."/>
            <person name="Lo Monaco A."/>
            <person name="Mauromicale G."/>
            <person name="Faccioli P."/>
            <person name="Cattivelli L."/>
            <person name="Rieseberg L."/>
            <person name="Michelmore R."/>
            <person name="Lanteri S."/>
        </authorList>
    </citation>
    <scope>NUCLEOTIDE SEQUENCE [LARGE SCALE GENOMIC DNA]</scope>
    <source>
        <strain evidence="13">2C</strain>
    </source>
</reference>
<sequence length="338" mass="37625">MTPIYLNSSSNDQYNEHQFLSPTDHRNEHQFLSPHSQASSSSNSLTCHLFFNPTIISDQDGGFHSEPQPSQLESDTFGSQAYDDHCAANQDEISKNNGGSGLKFSLWKRESSYDTNSNDENRVKWMSSKMRVMLKMKKSDHPKKLNTLQSTAATEMKLAEDHHDHKEPTSSPMEETANSNSNSINSTSSNNTNPIRVCSDCNTTKTPLWRSGPQGPKSLCNACGIRQRKARKAMAAAAETNKNTLINDKPTSLKATKILHKDHKKPNNGHVKKRQYSKQTNTMNPASPSSSSPATKNCVEEFLVSLSKNLAFHRVFPQDEKEAAILLMALSCGYAHHE</sequence>
<dbReference type="PROSITE" id="PS00344">
    <property type="entry name" value="GATA_ZN_FINGER_1"/>
    <property type="match status" value="1"/>
</dbReference>
<evidence type="ECO:0000259" key="12">
    <source>
        <dbReference type="PROSITE" id="PS50114"/>
    </source>
</evidence>
<dbReference type="SUPFAM" id="SSF57716">
    <property type="entry name" value="Glucocorticoid receptor-like (DNA-binding domain)"/>
    <property type="match status" value="1"/>
</dbReference>
<dbReference type="SMART" id="SM00401">
    <property type="entry name" value="ZnF_GATA"/>
    <property type="match status" value="1"/>
</dbReference>
<feature type="domain" description="GATA-type" evidence="12">
    <location>
        <begin position="192"/>
        <end position="228"/>
    </location>
</feature>
<dbReference type="Gene3D" id="3.30.50.10">
    <property type="entry name" value="Erythroid Transcription Factor GATA-1, subunit A"/>
    <property type="match status" value="1"/>
</dbReference>
<protein>
    <submittedName>
        <fullName evidence="13">Zinc finger, GATA-type</fullName>
    </submittedName>
</protein>
<name>A0A124SEU8_CYNCS</name>
<keyword evidence="4" id="KW-0862">Zinc</keyword>
<comment type="subcellular location">
    <subcellularLocation>
        <location evidence="1">Nucleus</location>
    </subcellularLocation>
</comment>